<evidence type="ECO:0000313" key="4">
    <source>
        <dbReference type="Proteomes" id="UP001165685"/>
    </source>
</evidence>
<proteinExistence type="predicted"/>
<reference evidence="3" key="1">
    <citation type="submission" date="2023-01" db="EMBL/GenBank/DDBJ databases">
        <title>Draft genome sequence of Nocardiopsis sp. LSu2-4 isolated from halophytes.</title>
        <authorList>
            <person name="Duangmal K."/>
            <person name="Chantavorakit T."/>
        </authorList>
    </citation>
    <scope>NUCLEOTIDE SEQUENCE</scope>
    <source>
        <strain evidence="3">LSu2-4</strain>
    </source>
</reference>
<dbReference type="InterPro" id="IPR027417">
    <property type="entry name" value="P-loop_NTPase"/>
</dbReference>
<dbReference type="RefSeq" id="WP_270678469.1">
    <property type="nucleotide sequence ID" value="NZ_JAQFWP010000025.1"/>
</dbReference>
<name>A0ABT4TMA1_9ACTN</name>
<evidence type="ECO:0000256" key="1">
    <source>
        <dbReference type="SAM" id="MobiDB-lite"/>
    </source>
</evidence>
<dbReference type="Proteomes" id="UP001165685">
    <property type="component" value="Unassembled WGS sequence"/>
</dbReference>
<dbReference type="SMART" id="SM00382">
    <property type="entry name" value="AAA"/>
    <property type="match status" value="1"/>
</dbReference>
<dbReference type="InterPro" id="IPR003593">
    <property type="entry name" value="AAA+_ATPase"/>
</dbReference>
<dbReference type="SUPFAM" id="SSF52540">
    <property type="entry name" value="P-loop containing nucleoside triphosphate hydrolases"/>
    <property type="match status" value="1"/>
</dbReference>
<sequence>MDDAISAGADLAGGRWWIYQGRGLPRTEPLDAELPPPPPWRDFRGGPVLEPPPGDEDGYARRLGAPEGAPPPTGRSELNAVNAALYLRRPLIVTGPPGAGKSTLAYRVGRELGLGRVLRWPISSRSSLRHGLYEYDPIGRVHDIAAGEGGPGREPGPRPGIGEYLRLGPLGTALLPQALPRVLLVDEIDKGDLDLANDLLDVIEEGEFTVPELARSSGGEEVRVRTDDPGRWAAVAGGRVRCREFPLIIMTSNGERAFPEAFKRRCLHLDVGDPDAERLAAMVEAHFRRRFEGEGAQERQEAARELLSRFLRRREEGGGLTIDQLLNSVHIAISSPAAAEAASGDEMLDFLWRRLNEFEGEEHWT</sequence>
<gene>
    <name evidence="3" type="ORF">O4U47_15000</name>
</gene>
<keyword evidence="4" id="KW-1185">Reference proteome</keyword>
<dbReference type="Gene3D" id="3.40.50.300">
    <property type="entry name" value="P-loop containing nucleotide triphosphate hydrolases"/>
    <property type="match status" value="1"/>
</dbReference>
<comment type="caution">
    <text evidence="3">The sequence shown here is derived from an EMBL/GenBank/DDBJ whole genome shotgun (WGS) entry which is preliminary data.</text>
</comment>
<evidence type="ECO:0000313" key="3">
    <source>
        <dbReference type="EMBL" id="MDA2805822.1"/>
    </source>
</evidence>
<organism evidence="3 4">
    <name type="scientific">Nocardiopsis suaedae</name>
    <dbReference type="NCBI Taxonomy" id="3018444"/>
    <lineage>
        <taxon>Bacteria</taxon>
        <taxon>Bacillati</taxon>
        <taxon>Actinomycetota</taxon>
        <taxon>Actinomycetes</taxon>
        <taxon>Streptosporangiales</taxon>
        <taxon>Nocardiopsidaceae</taxon>
        <taxon>Nocardiopsis</taxon>
    </lineage>
</organism>
<feature type="region of interest" description="Disordered" evidence="1">
    <location>
        <begin position="27"/>
        <end position="76"/>
    </location>
</feature>
<dbReference type="EMBL" id="JAQFWP010000025">
    <property type="protein sequence ID" value="MDA2805822.1"/>
    <property type="molecule type" value="Genomic_DNA"/>
</dbReference>
<evidence type="ECO:0000259" key="2">
    <source>
        <dbReference type="SMART" id="SM00382"/>
    </source>
</evidence>
<protein>
    <submittedName>
        <fullName evidence="3">MoxR family ATPase</fullName>
    </submittedName>
</protein>
<feature type="domain" description="AAA+ ATPase" evidence="2">
    <location>
        <begin position="87"/>
        <end position="275"/>
    </location>
</feature>
<accession>A0ABT4TMA1</accession>